<dbReference type="PATRIC" id="fig|1705578.3.peg.2271"/>
<keyword evidence="9" id="KW-1185">Reference proteome</keyword>
<dbReference type="GO" id="GO:0003700">
    <property type="term" value="F:DNA-binding transcription factor activity"/>
    <property type="evidence" value="ECO:0007669"/>
    <property type="project" value="InterPro"/>
</dbReference>
<dbReference type="GO" id="GO:0003677">
    <property type="term" value="F:DNA binding"/>
    <property type="evidence" value="ECO:0007669"/>
    <property type="project" value="UniProtKB-KW"/>
</dbReference>
<dbReference type="InterPro" id="IPR005119">
    <property type="entry name" value="LysR_subst-bd"/>
</dbReference>
<keyword evidence="4" id="KW-0804">Transcription</keyword>
<dbReference type="CDD" id="cd05466">
    <property type="entry name" value="PBP2_LTTR_substrate"/>
    <property type="match status" value="1"/>
</dbReference>
<dbReference type="PANTHER" id="PTHR30419">
    <property type="entry name" value="HTH-TYPE TRANSCRIPTIONAL REGULATOR YBHD"/>
    <property type="match status" value="1"/>
</dbReference>
<comment type="similarity">
    <text evidence="1">Belongs to the LysR transcriptional regulatory family.</text>
</comment>
<dbReference type="RefSeq" id="WP_063602015.1">
    <property type="nucleotide sequence ID" value="NZ_LITQ01000029.1"/>
</dbReference>
<dbReference type="AlphaFoldDB" id="A0A162NA29"/>
<dbReference type="Proteomes" id="UP000077384">
    <property type="component" value="Unassembled WGS sequence"/>
</dbReference>
<reference evidence="7 9" key="2">
    <citation type="journal article" date="2016" name="Front. Microbiol.">
        <title>Industrial Acetogenic Biocatalysts: A Comparative Metabolic and Genomic Analysis.</title>
        <authorList>
            <person name="Bengelsdorf F."/>
            <person name="Poehlein A."/>
            <person name="Sonja S."/>
            <person name="Erz C."/>
            <person name="Hummel T."/>
            <person name="Hoffmeister S."/>
            <person name="Daniel R."/>
            <person name="Durre P."/>
        </authorList>
    </citation>
    <scope>NUCLEOTIDE SEQUENCE [LARGE SCALE GENOMIC DNA]</scope>
    <source>
        <strain evidence="7 9">PTA-10522</strain>
    </source>
</reference>
<dbReference type="Gene3D" id="3.40.190.290">
    <property type="match status" value="1"/>
</dbReference>
<keyword evidence="3" id="KW-0238">DNA-binding</keyword>
<dbReference type="Pfam" id="PF03466">
    <property type="entry name" value="LysR_substrate"/>
    <property type="match status" value="1"/>
</dbReference>
<dbReference type="InterPro" id="IPR036390">
    <property type="entry name" value="WH_DNA-bd_sf"/>
</dbReference>
<accession>A0A162NA29</accession>
<dbReference type="InterPro" id="IPR036388">
    <property type="entry name" value="WH-like_DNA-bd_sf"/>
</dbReference>
<reference evidence="6 8" key="1">
    <citation type="journal article" date="2015" name="Biotechnol. Bioeng.">
        <title>Genome sequence and phenotypic characterization of Caulobacter segnis.</title>
        <authorList>
            <person name="Patel S."/>
            <person name="Fletcher B."/>
            <person name="Scott D.C."/>
            <person name="Ely B."/>
        </authorList>
    </citation>
    <scope>NUCLEOTIDE SEQUENCE [LARGE SCALE GENOMIC DNA]</scope>
    <source>
        <strain evidence="6 8">PS02</strain>
    </source>
</reference>
<dbReference type="Gene3D" id="1.10.10.10">
    <property type="entry name" value="Winged helix-like DNA-binding domain superfamily/Winged helix DNA-binding domain"/>
    <property type="match status" value="1"/>
</dbReference>
<dbReference type="SUPFAM" id="SSF46785">
    <property type="entry name" value="Winged helix' DNA-binding domain"/>
    <property type="match status" value="1"/>
</dbReference>
<dbReference type="InterPro" id="IPR050950">
    <property type="entry name" value="HTH-type_LysR_regulators"/>
</dbReference>
<evidence type="ECO:0000256" key="1">
    <source>
        <dbReference type="ARBA" id="ARBA00009437"/>
    </source>
</evidence>
<evidence type="ECO:0000313" key="7">
    <source>
        <dbReference type="EMBL" id="OBR96893.1"/>
    </source>
</evidence>
<dbReference type="EMBL" id="LITQ01000029">
    <property type="protein sequence ID" value="OAA90859.1"/>
    <property type="molecule type" value="Genomic_DNA"/>
</dbReference>
<proteinExistence type="inferred from homology"/>
<dbReference type="InterPro" id="IPR000847">
    <property type="entry name" value="LysR_HTH_N"/>
</dbReference>
<evidence type="ECO:0000256" key="4">
    <source>
        <dbReference type="ARBA" id="ARBA00023163"/>
    </source>
</evidence>
<dbReference type="PROSITE" id="PS50931">
    <property type="entry name" value="HTH_LYSR"/>
    <property type="match status" value="1"/>
</dbReference>
<evidence type="ECO:0000313" key="8">
    <source>
        <dbReference type="Proteomes" id="UP000077384"/>
    </source>
</evidence>
<dbReference type="SUPFAM" id="SSF53850">
    <property type="entry name" value="Periplasmic binding protein-like II"/>
    <property type="match status" value="1"/>
</dbReference>
<dbReference type="Pfam" id="PF00126">
    <property type="entry name" value="HTH_1"/>
    <property type="match status" value="1"/>
</dbReference>
<dbReference type="PRINTS" id="PR00039">
    <property type="entry name" value="HTHLYSR"/>
</dbReference>
<dbReference type="PANTHER" id="PTHR30419:SF8">
    <property type="entry name" value="NITROGEN ASSIMILATION TRANSCRIPTIONAL ACTIVATOR-RELATED"/>
    <property type="match status" value="1"/>
</dbReference>
<keyword evidence="2" id="KW-0805">Transcription regulation</keyword>
<evidence type="ECO:0000313" key="9">
    <source>
        <dbReference type="Proteomes" id="UP000093694"/>
    </source>
</evidence>
<dbReference type="GO" id="GO:0005829">
    <property type="term" value="C:cytosol"/>
    <property type="evidence" value="ECO:0007669"/>
    <property type="project" value="TreeGrafter"/>
</dbReference>
<dbReference type="EMBL" id="LROR01000031">
    <property type="protein sequence ID" value="OBR96893.1"/>
    <property type="molecule type" value="Genomic_DNA"/>
</dbReference>
<protein>
    <submittedName>
        <fullName evidence="6">HTH-type transcriptional regulator CynR</fullName>
    </submittedName>
</protein>
<evidence type="ECO:0000259" key="5">
    <source>
        <dbReference type="PROSITE" id="PS50931"/>
    </source>
</evidence>
<evidence type="ECO:0000256" key="2">
    <source>
        <dbReference type="ARBA" id="ARBA00023015"/>
    </source>
</evidence>
<dbReference type="Proteomes" id="UP000093694">
    <property type="component" value="Unassembled WGS sequence"/>
</dbReference>
<sequence>MINFLNLEYFLVASEELNFTKAAKRLFISQQSLSSHISKLELDLNATLFNRTSPLTLTPEGKSLAKNTIKILNLKKQSLKELSDIKDFKRGDLYIGISPTRGLSFLPEILPDYSEKFPNIHLHLFEGNSKELDLALLNGDVDLIVAMLPFNVENVETIPLCNEEVLMIVPDSILVKYFPNNYDKVKAQLEKDVDLALLKDCPFLMFNTRHMVRLIADEMFSEKQIKPNIILETDSIETALALSVKGMGITFYPKTLMSNKNLVFDKDSFASTNIYHMRYNKTHRTLAIGYQKNRYISQAVKEFIKLAKEKYENLIQ</sequence>
<comment type="caution">
    <text evidence="6">The sequence shown here is derived from an EMBL/GenBank/DDBJ whole genome shotgun (WGS) entry which is preliminary data.</text>
</comment>
<evidence type="ECO:0000256" key="3">
    <source>
        <dbReference type="ARBA" id="ARBA00023125"/>
    </source>
</evidence>
<evidence type="ECO:0000313" key="6">
    <source>
        <dbReference type="EMBL" id="OAA90859.1"/>
    </source>
</evidence>
<gene>
    <name evidence="6" type="primary">cynR_2</name>
    <name evidence="7" type="synonym">cynR_1</name>
    <name evidence="7" type="ORF">CLCOS_07370</name>
    <name evidence="6" type="ORF">WX73_02009</name>
</gene>
<feature type="domain" description="HTH lysR-type" evidence="5">
    <location>
        <begin position="7"/>
        <end position="58"/>
    </location>
</feature>
<name>A0A162NA29_9CLOT</name>
<organism evidence="6 8">
    <name type="scientific">Clostridium coskatii</name>
    <dbReference type="NCBI Taxonomy" id="1705578"/>
    <lineage>
        <taxon>Bacteria</taxon>
        <taxon>Bacillati</taxon>
        <taxon>Bacillota</taxon>
        <taxon>Clostridia</taxon>
        <taxon>Eubacteriales</taxon>
        <taxon>Clostridiaceae</taxon>
        <taxon>Clostridium</taxon>
    </lineage>
</organism>